<evidence type="ECO:0000313" key="1">
    <source>
        <dbReference type="EMBL" id="SUL35291.1"/>
    </source>
</evidence>
<reference evidence="1 2" key="1">
    <citation type="submission" date="2018-06" db="EMBL/GenBank/DDBJ databases">
        <authorList>
            <consortium name="Pathogen Informatics"/>
            <person name="Doyle S."/>
        </authorList>
    </citation>
    <scope>NUCLEOTIDE SEQUENCE [LARGE SCALE GENOMIC DNA]</scope>
    <source>
        <strain evidence="1 2">NCTC10702</strain>
    </source>
</reference>
<dbReference type="EC" id="5.1.1.7" evidence="1"/>
<sequence length="57" mass="6817">MTLPSLTYYYNHKNDLAGIHVHLEFENLLHRSGFKDLNEIKEVLKDHHHNQNAKNDY</sequence>
<gene>
    <name evidence="1" type="primary">alr2_2</name>
    <name evidence="1" type="ORF">NCTC10702_02210</name>
</gene>
<protein>
    <submittedName>
        <fullName evidence="1">Diaminopimelate epimerase</fullName>
        <ecNumber evidence="1">5.1.1.1</ecNumber>
        <ecNumber evidence="1">5.1.1.7</ecNumber>
    </submittedName>
</protein>
<evidence type="ECO:0000313" key="2">
    <source>
        <dbReference type="Proteomes" id="UP000254116"/>
    </source>
</evidence>
<name>A0A380EJX2_STAAU</name>
<dbReference type="EMBL" id="UHBY01000003">
    <property type="protein sequence ID" value="SUL35291.1"/>
    <property type="molecule type" value="Genomic_DNA"/>
</dbReference>
<dbReference type="Proteomes" id="UP000254116">
    <property type="component" value="Unassembled WGS sequence"/>
</dbReference>
<organism evidence="1 2">
    <name type="scientific">Staphylococcus aureus</name>
    <dbReference type="NCBI Taxonomy" id="1280"/>
    <lineage>
        <taxon>Bacteria</taxon>
        <taxon>Bacillati</taxon>
        <taxon>Bacillota</taxon>
        <taxon>Bacilli</taxon>
        <taxon>Bacillales</taxon>
        <taxon>Staphylococcaceae</taxon>
        <taxon>Staphylococcus</taxon>
    </lineage>
</organism>
<dbReference type="GO" id="GO:0008784">
    <property type="term" value="F:alanine racemase activity"/>
    <property type="evidence" value="ECO:0007669"/>
    <property type="project" value="UniProtKB-EC"/>
</dbReference>
<dbReference type="GO" id="GO:0008837">
    <property type="term" value="F:diaminopimelate epimerase activity"/>
    <property type="evidence" value="ECO:0007669"/>
    <property type="project" value="UniProtKB-EC"/>
</dbReference>
<keyword evidence="1" id="KW-0413">Isomerase</keyword>
<dbReference type="EC" id="5.1.1.1" evidence="1"/>
<dbReference type="AlphaFoldDB" id="A0A380EJX2"/>
<proteinExistence type="predicted"/>
<accession>A0A380EJX2</accession>